<gene>
    <name evidence="1" type="ORF">BO99DRAFT_184582</name>
</gene>
<reference evidence="1 2" key="1">
    <citation type="submission" date="2018-02" db="EMBL/GenBank/DDBJ databases">
        <title>The genomes of Aspergillus section Nigri reveals drivers in fungal speciation.</title>
        <authorList>
            <consortium name="DOE Joint Genome Institute"/>
            <person name="Vesth T.C."/>
            <person name="Nybo J."/>
            <person name="Theobald S."/>
            <person name="Brandl J."/>
            <person name="Frisvad J.C."/>
            <person name="Nielsen K.F."/>
            <person name="Lyhne E.K."/>
            <person name="Kogle M.E."/>
            <person name="Kuo A."/>
            <person name="Riley R."/>
            <person name="Clum A."/>
            <person name="Nolan M."/>
            <person name="Lipzen A."/>
            <person name="Salamov A."/>
            <person name="Henrissat B."/>
            <person name="Wiebenga A."/>
            <person name="De vries R.P."/>
            <person name="Grigoriev I.V."/>
            <person name="Mortensen U.H."/>
            <person name="Andersen M.R."/>
            <person name="Baker S.E."/>
        </authorList>
    </citation>
    <scope>NUCLEOTIDE SEQUENCE [LARGE SCALE GENOMIC DNA]</scope>
    <source>
        <strain evidence="1 2">CBS 115571</strain>
    </source>
</reference>
<dbReference type="Proteomes" id="UP000249829">
    <property type="component" value="Unassembled WGS sequence"/>
</dbReference>
<accession>A0A2V5H1T5</accession>
<evidence type="ECO:0000313" key="2">
    <source>
        <dbReference type="Proteomes" id="UP000249829"/>
    </source>
</evidence>
<name>A0A2V5H1T5_ASPV1</name>
<protein>
    <submittedName>
        <fullName evidence="1">Uncharacterized protein</fullName>
    </submittedName>
</protein>
<organism evidence="1 2">
    <name type="scientific">Aspergillus violaceofuscus (strain CBS 115571)</name>
    <dbReference type="NCBI Taxonomy" id="1450538"/>
    <lineage>
        <taxon>Eukaryota</taxon>
        <taxon>Fungi</taxon>
        <taxon>Dikarya</taxon>
        <taxon>Ascomycota</taxon>
        <taxon>Pezizomycotina</taxon>
        <taxon>Eurotiomycetes</taxon>
        <taxon>Eurotiomycetidae</taxon>
        <taxon>Eurotiales</taxon>
        <taxon>Aspergillaceae</taxon>
        <taxon>Aspergillus</taxon>
    </lineage>
</organism>
<sequence length="148" mass="17380">MGNWQMRRNVPSDDDWEAYEKRLAEKEAEFKGPGTMPDHVKWKDGEWGRWLAIERKLKEMAAELPKERKAMLIAEATAVINESYHPPEGKAKPSAEAVQQVAEMLADRVITFKRMPEEFKLFDDDEQERIMENNFEEQLRWPAPLFSN</sequence>
<evidence type="ECO:0000313" key="1">
    <source>
        <dbReference type="EMBL" id="PYI17899.1"/>
    </source>
</evidence>
<dbReference type="EMBL" id="KZ825150">
    <property type="protein sequence ID" value="PYI17899.1"/>
    <property type="molecule type" value="Genomic_DNA"/>
</dbReference>
<keyword evidence="2" id="KW-1185">Reference proteome</keyword>
<proteinExistence type="predicted"/>
<dbReference type="AlphaFoldDB" id="A0A2V5H1T5"/>